<keyword evidence="10" id="KW-1185">Reference proteome</keyword>
<evidence type="ECO:0000259" key="8">
    <source>
        <dbReference type="PROSITE" id="PS51330"/>
    </source>
</evidence>
<dbReference type="InterPro" id="IPR024072">
    <property type="entry name" value="DHFR-like_dom_sf"/>
</dbReference>
<comment type="similarity">
    <text evidence="2 7">Belongs to the dihydrofolate reductase family.</text>
</comment>
<dbReference type="InterPro" id="IPR012259">
    <property type="entry name" value="DHFR"/>
</dbReference>
<evidence type="ECO:0000256" key="2">
    <source>
        <dbReference type="ARBA" id="ARBA00009539"/>
    </source>
</evidence>
<dbReference type="FunFam" id="3.40.430.10:FF:000009">
    <property type="entry name" value="Dihydrofolate reductase"/>
    <property type="match status" value="1"/>
</dbReference>
<dbReference type="GO" id="GO:0050661">
    <property type="term" value="F:NADP binding"/>
    <property type="evidence" value="ECO:0007669"/>
    <property type="project" value="InterPro"/>
</dbReference>
<sequence length="170" mass="19937">MTKKIVGIWAQDKKGIIGKNQVLPWFLPAELQHFKKTTIGHNLLMGRVTFDGMGQRALPKRLSLILTRDENYQVDNERVLVFHCVQEILDWYVKQDKNLYIIGGKQIFSIFEPYLDEIIKTDIHASYEGDTYFPESFDWSVWTEVASEFCPKDTENEADFTIRKFKKKVI</sequence>
<dbReference type="InterPro" id="IPR001796">
    <property type="entry name" value="DHFR_dom"/>
</dbReference>
<dbReference type="GO" id="GO:0005829">
    <property type="term" value="C:cytosol"/>
    <property type="evidence" value="ECO:0007669"/>
    <property type="project" value="TreeGrafter"/>
</dbReference>
<name>A0A3P1VDU6_9STRE</name>
<keyword evidence="5 7" id="KW-0521">NADP</keyword>
<evidence type="ECO:0000256" key="7">
    <source>
        <dbReference type="PIRNR" id="PIRNR000194"/>
    </source>
</evidence>
<evidence type="ECO:0000256" key="4">
    <source>
        <dbReference type="ARBA" id="ARBA00022563"/>
    </source>
</evidence>
<dbReference type="GO" id="GO:0046655">
    <property type="term" value="P:folic acid metabolic process"/>
    <property type="evidence" value="ECO:0007669"/>
    <property type="project" value="TreeGrafter"/>
</dbReference>
<accession>A0A3P1VDU6</accession>
<dbReference type="Proteomes" id="UP000281771">
    <property type="component" value="Unassembled WGS sequence"/>
</dbReference>
<dbReference type="STRING" id="1123309.GCA_000377005_01398"/>
<evidence type="ECO:0000256" key="1">
    <source>
        <dbReference type="ARBA" id="ARBA00004903"/>
    </source>
</evidence>
<dbReference type="PANTHER" id="PTHR48069:SF3">
    <property type="entry name" value="DIHYDROFOLATE REDUCTASE"/>
    <property type="match status" value="1"/>
</dbReference>
<dbReference type="RefSeq" id="WP_124775292.1">
    <property type="nucleotide sequence ID" value="NZ_RQZA01000001.1"/>
</dbReference>
<dbReference type="EMBL" id="RQZA01000001">
    <property type="protein sequence ID" value="RRD32331.1"/>
    <property type="molecule type" value="Genomic_DNA"/>
</dbReference>
<evidence type="ECO:0000313" key="10">
    <source>
        <dbReference type="Proteomes" id="UP000281771"/>
    </source>
</evidence>
<dbReference type="PROSITE" id="PS51330">
    <property type="entry name" value="DHFR_2"/>
    <property type="match status" value="1"/>
</dbReference>
<evidence type="ECO:0000313" key="9">
    <source>
        <dbReference type="EMBL" id="RRD32331.1"/>
    </source>
</evidence>
<proteinExistence type="inferred from homology"/>
<dbReference type="GO" id="GO:0046452">
    <property type="term" value="P:dihydrofolate metabolic process"/>
    <property type="evidence" value="ECO:0007669"/>
    <property type="project" value="TreeGrafter"/>
</dbReference>
<protein>
    <recommendedName>
        <fullName evidence="3 7">Dihydrofolate reductase</fullName>
        <ecNumber evidence="3 7">1.5.1.3</ecNumber>
    </recommendedName>
</protein>
<comment type="caution">
    <text evidence="9">The sequence shown here is derived from an EMBL/GenBank/DDBJ whole genome shotgun (WGS) entry which is preliminary data.</text>
</comment>
<dbReference type="GO" id="GO:0046654">
    <property type="term" value="P:tetrahydrofolate biosynthetic process"/>
    <property type="evidence" value="ECO:0007669"/>
    <property type="project" value="UniProtKB-UniPathway"/>
</dbReference>
<comment type="function">
    <text evidence="7">Key enzyme in folate metabolism. Catalyzes an essential reaction for de novo glycine and purine synthesis, and for DNA precursor synthesis.</text>
</comment>
<dbReference type="SUPFAM" id="SSF53597">
    <property type="entry name" value="Dihydrofolate reductase-like"/>
    <property type="match status" value="1"/>
</dbReference>
<keyword evidence="6 7" id="KW-0560">Oxidoreductase</keyword>
<feature type="domain" description="DHFR" evidence="8">
    <location>
        <begin position="4"/>
        <end position="167"/>
    </location>
</feature>
<organism evidence="9 10">
    <name type="scientific">Streptococcus minor</name>
    <dbReference type="NCBI Taxonomy" id="229549"/>
    <lineage>
        <taxon>Bacteria</taxon>
        <taxon>Bacillati</taxon>
        <taxon>Bacillota</taxon>
        <taxon>Bacilli</taxon>
        <taxon>Lactobacillales</taxon>
        <taxon>Streptococcaceae</taxon>
        <taxon>Streptococcus</taxon>
    </lineage>
</organism>
<dbReference type="UniPathway" id="UPA00077">
    <property type="reaction ID" value="UER00158"/>
</dbReference>
<dbReference type="PANTHER" id="PTHR48069">
    <property type="entry name" value="DIHYDROFOLATE REDUCTASE"/>
    <property type="match status" value="1"/>
</dbReference>
<dbReference type="Pfam" id="PF00186">
    <property type="entry name" value="DHFR_1"/>
    <property type="match status" value="1"/>
</dbReference>
<comment type="pathway">
    <text evidence="1 7">Cofactor biosynthesis; tetrahydrofolate biosynthesis; 5,6,7,8-tetrahydrofolate from 7,8-dihydrofolate: step 1/1.</text>
</comment>
<dbReference type="Gene3D" id="3.40.430.10">
    <property type="entry name" value="Dihydrofolate Reductase, subunit A"/>
    <property type="match status" value="1"/>
</dbReference>
<dbReference type="PIRSF" id="PIRSF000194">
    <property type="entry name" value="DHFR"/>
    <property type="match status" value="1"/>
</dbReference>
<evidence type="ECO:0000256" key="5">
    <source>
        <dbReference type="ARBA" id="ARBA00022857"/>
    </source>
</evidence>
<reference evidence="9 10" key="1">
    <citation type="submission" date="2018-11" db="EMBL/GenBank/DDBJ databases">
        <title>Genomes From Bacteria Associated with the Canine Oral Cavity: a Test Case for Automated Genome-Based Taxonomic Assignment.</title>
        <authorList>
            <person name="Coil D.A."/>
            <person name="Jospin G."/>
            <person name="Darling A.E."/>
            <person name="Wallis C."/>
            <person name="Davis I.J."/>
            <person name="Harris S."/>
            <person name="Eisen J.A."/>
            <person name="Holcombe L.J."/>
            <person name="O'Flynn C."/>
        </authorList>
    </citation>
    <scope>NUCLEOTIDE SEQUENCE [LARGE SCALE GENOMIC DNA]</scope>
    <source>
        <strain evidence="9 10">OH4621_COT-116</strain>
    </source>
</reference>
<dbReference type="EC" id="1.5.1.3" evidence="3 7"/>
<evidence type="ECO:0000256" key="3">
    <source>
        <dbReference type="ARBA" id="ARBA00012856"/>
    </source>
</evidence>
<evidence type="ECO:0000256" key="6">
    <source>
        <dbReference type="ARBA" id="ARBA00023002"/>
    </source>
</evidence>
<keyword evidence="4 7" id="KW-0554">One-carbon metabolism</keyword>
<dbReference type="PRINTS" id="PR00070">
    <property type="entry name" value="DHFR"/>
</dbReference>
<dbReference type="GO" id="GO:0006730">
    <property type="term" value="P:one-carbon metabolic process"/>
    <property type="evidence" value="ECO:0007669"/>
    <property type="project" value="UniProtKB-KW"/>
</dbReference>
<gene>
    <name evidence="9" type="ORF">EII38_00945</name>
</gene>
<dbReference type="AlphaFoldDB" id="A0A3P1VDU6"/>
<dbReference type="GO" id="GO:0004146">
    <property type="term" value="F:dihydrofolate reductase activity"/>
    <property type="evidence" value="ECO:0007669"/>
    <property type="project" value="UniProtKB-EC"/>
</dbReference>
<comment type="catalytic activity">
    <reaction evidence="7">
        <text>(6S)-5,6,7,8-tetrahydrofolate + NADP(+) = 7,8-dihydrofolate + NADPH + H(+)</text>
        <dbReference type="Rhea" id="RHEA:15009"/>
        <dbReference type="ChEBI" id="CHEBI:15378"/>
        <dbReference type="ChEBI" id="CHEBI:57451"/>
        <dbReference type="ChEBI" id="CHEBI:57453"/>
        <dbReference type="ChEBI" id="CHEBI:57783"/>
        <dbReference type="ChEBI" id="CHEBI:58349"/>
        <dbReference type="EC" id="1.5.1.3"/>
    </reaction>
</comment>
<dbReference type="CDD" id="cd00209">
    <property type="entry name" value="DHFR"/>
    <property type="match status" value="1"/>
</dbReference>